<keyword evidence="11 19" id="KW-0863">Zinc-finger</keyword>
<keyword evidence="7" id="KW-0962">Peroxisome biogenesis</keyword>
<name>A0A9P6NG89_9BASI</name>
<evidence type="ECO:0000313" key="22">
    <source>
        <dbReference type="EMBL" id="KAG0143448.1"/>
    </source>
</evidence>
<dbReference type="GO" id="GO:0016567">
    <property type="term" value="P:protein ubiquitination"/>
    <property type="evidence" value="ECO:0007669"/>
    <property type="project" value="UniProtKB-ARBA"/>
</dbReference>
<comment type="caution">
    <text evidence="22">The sequence shown here is derived from an EMBL/GenBank/DDBJ whole genome shotgun (WGS) entry which is preliminary data.</text>
</comment>
<comment type="pathway">
    <text evidence="3">Protein modification; protein ubiquitination.</text>
</comment>
<dbReference type="CDD" id="cd16527">
    <property type="entry name" value="RING-HC_PEX10"/>
    <property type="match status" value="1"/>
</dbReference>
<keyword evidence="9" id="KW-0812">Transmembrane</keyword>
<proteinExistence type="inferred from homology"/>
<evidence type="ECO:0000256" key="1">
    <source>
        <dbReference type="ARBA" id="ARBA00000900"/>
    </source>
</evidence>
<evidence type="ECO:0000256" key="2">
    <source>
        <dbReference type="ARBA" id="ARBA00004585"/>
    </source>
</evidence>
<accession>A0A9P6NG89</accession>
<comment type="similarity">
    <text evidence="4">Belongs to the pex2/pex10/pex12 family.</text>
</comment>
<feature type="region of interest" description="Disordered" evidence="20">
    <location>
        <begin position="1"/>
        <end position="29"/>
    </location>
</feature>
<evidence type="ECO:0000256" key="10">
    <source>
        <dbReference type="ARBA" id="ARBA00022723"/>
    </source>
</evidence>
<dbReference type="InterPro" id="IPR013083">
    <property type="entry name" value="Znf_RING/FYVE/PHD"/>
</dbReference>
<evidence type="ECO:0000256" key="8">
    <source>
        <dbReference type="ARBA" id="ARBA00022679"/>
    </source>
</evidence>
<organism evidence="22 23">
    <name type="scientific">Cronartium quercuum f. sp. fusiforme G11</name>
    <dbReference type="NCBI Taxonomy" id="708437"/>
    <lineage>
        <taxon>Eukaryota</taxon>
        <taxon>Fungi</taxon>
        <taxon>Dikarya</taxon>
        <taxon>Basidiomycota</taxon>
        <taxon>Pucciniomycotina</taxon>
        <taxon>Pucciniomycetes</taxon>
        <taxon>Pucciniales</taxon>
        <taxon>Coleosporiaceae</taxon>
        <taxon>Cronartium</taxon>
    </lineage>
</organism>
<evidence type="ECO:0000256" key="11">
    <source>
        <dbReference type="ARBA" id="ARBA00022771"/>
    </source>
</evidence>
<evidence type="ECO:0000256" key="15">
    <source>
        <dbReference type="ARBA" id="ARBA00022989"/>
    </source>
</evidence>
<reference evidence="22" key="1">
    <citation type="submission" date="2013-11" db="EMBL/GenBank/DDBJ databases">
        <title>Genome sequence of the fusiform rust pathogen reveals effectors for host alternation and coevolution with pine.</title>
        <authorList>
            <consortium name="DOE Joint Genome Institute"/>
            <person name="Smith K."/>
            <person name="Pendleton A."/>
            <person name="Kubisiak T."/>
            <person name="Anderson C."/>
            <person name="Salamov A."/>
            <person name="Aerts A."/>
            <person name="Riley R."/>
            <person name="Clum A."/>
            <person name="Lindquist E."/>
            <person name="Ence D."/>
            <person name="Campbell M."/>
            <person name="Kronenberg Z."/>
            <person name="Feau N."/>
            <person name="Dhillon B."/>
            <person name="Hamelin R."/>
            <person name="Burleigh J."/>
            <person name="Smith J."/>
            <person name="Yandell M."/>
            <person name="Nelson C."/>
            <person name="Grigoriev I."/>
            <person name="Davis J."/>
        </authorList>
    </citation>
    <scope>NUCLEOTIDE SEQUENCE</scope>
    <source>
        <strain evidence="22">G11</strain>
    </source>
</reference>
<evidence type="ECO:0000256" key="9">
    <source>
        <dbReference type="ARBA" id="ARBA00022692"/>
    </source>
</evidence>
<feature type="compositionally biased region" description="Basic and acidic residues" evidence="20">
    <location>
        <begin position="1"/>
        <end position="10"/>
    </location>
</feature>
<comment type="catalytic activity">
    <reaction evidence="1">
        <text>S-ubiquitinyl-[E2 ubiquitin-conjugating enzyme]-L-cysteine + [acceptor protein]-L-lysine = [E2 ubiquitin-conjugating enzyme]-L-cysteine + N(6)-ubiquitinyl-[acceptor protein]-L-lysine.</text>
        <dbReference type="EC" id="2.3.2.27"/>
    </reaction>
</comment>
<evidence type="ECO:0000256" key="16">
    <source>
        <dbReference type="ARBA" id="ARBA00023136"/>
    </source>
</evidence>
<evidence type="ECO:0000256" key="18">
    <source>
        <dbReference type="ARBA" id="ARBA00041230"/>
    </source>
</evidence>
<dbReference type="EC" id="2.3.2.27" evidence="5"/>
<evidence type="ECO:0000256" key="7">
    <source>
        <dbReference type="ARBA" id="ARBA00022593"/>
    </source>
</evidence>
<dbReference type="OrthoDB" id="2504210at2759"/>
<evidence type="ECO:0000256" key="12">
    <source>
        <dbReference type="ARBA" id="ARBA00022786"/>
    </source>
</evidence>
<dbReference type="GO" id="GO:0061630">
    <property type="term" value="F:ubiquitin protein ligase activity"/>
    <property type="evidence" value="ECO:0007669"/>
    <property type="project" value="UniProtKB-EC"/>
</dbReference>
<evidence type="ECO:0000256" key="19">
    <source>
        <dbReference type="PROSITE-ProRule" id="PRU00175"/>
    </source>
</evidence>
<dbReference type="EMBL" id="MU167319">
    <property type="protein sequence ID" value="KAG0143448.1"/>
    <property type="molecule type" value="Genomic_DNA"/>
</dbReference>
<dbReference type="SMART" id="SM00184">
    <property type="entry name" value="RING"/>
    <property type="match status" value="1"/>
</dbReference>
<dbReference type="InterPro" id="IPR006845">
    <property type="entry name" value="Pex_N"/>
</dbReference>
<dbReference type="Gene3D" id="3.30.40.10">
    <property type="entry name" value="Zinc/RING finger domain, C3HC4 (zinc finger)"/>
    <property type="match status" value="1"/>
</dbReference>
<keyword evidence="14" id="KW-0653">Protein transport</keyword>
<dbReference type="InterPro" id="IPR017907">
    <property type="entry name" value="Znf_RING_CS"/>
</dbReference>
<dbReference type="Proteomes" id="UP000886653">
    <property type="component" value="Unassembled WGS sequence"/>
</dbReference>
<evidence type="ECO:0000256" key="14">
    <source>
        <dbReference type="ARBA" id="ARBA00022927"/>
    </source>
</evidence>
<dbReference type="GO" id="GO:0016562">
    <property type="term" value="P:protein import into peroxisome matrix, receptor recycling"/>
    <property type="evidence" value="ECO:0007669"/>
    <property type="project" value="UniProtKB-ARBA"/>
</dbReference>
<dbReference type="PANTHER" id="PTHR23350:SF0">
    <property type="entry name" value="PEROXISOME BIOGENESIS FACTOR 10"/>
    <property type="match status" value="1"/>
</dbReference>
<dbReference type="PANTHER" id="PTHR23350">
    <property type="entry name" value="PEROXISOME ASSEMBLY PROTEIN 10"/>
    <property type="match status" value="1"/>
</dbReference>
<dbReference type="GO" id="GO:0005778">
    <property type="term" value="C:peroxisomal membrane"/>
    <property type="evidence" value="ECO:0007669"/>
    <property type="project" value="UniProtKB-SubCell"/>
</dbReference>
<evidence type="ECO:0000256" key="5">
    <source>
        <dbReference type="ARBA" id="ARBA00012483"/>
    </source>
</evidence>
<keyword evidence="12" id="KW-0833">Ubl conjugation pathway</keyword>
<keyword evidence="15" id="KW-1133">Transmembrane helix</keyword>
<dbReference type="PROSITE" id="PS00518">
    <property type="entry name" value="ZF_RING_1"/>
    <property type="match status" value="1"/>
</dbReference>
<protein>
    <recommendedName>
        <fullName evidence="5">RING-type E3 ubiquitin transferase</fullName>
        <ecNumber evidence="5">2.3.2.27</ecNumber>
    </recommendedName>
    <alternativeName>
        <fullName evidence="18">Peroxin-10</fullName>
    </alternativeName>
</protein>
<dbReference type="AlphaFoldDB" id="A0A9P6NG89"/>
<keyword evidence="8" id="KW-0808">Transferase</keyword>
<sequence>MAGPKNDTHPTDQTLSSEDPLPSQPHQPQLCTSQITVEERQKMIKAWNETLRYPNAAQPEIIRADQKDAYFIATLQDMLESSLRGFVGARWITARSNDLRDVGRLIYYFLTTLSASQTLGEEYCDIAQLDATTGNYPSIKRRALWIFIHVYSPKILNTLYAQIRGRFLPLEQVPTQEVDFSSNDNRNRWRFGRLKKTVSTWLSLLPNTLNLTTFHTIGSLHLAIFYLTGRYFHWSNRLTRIRYLSIQLRPLQDESGARVQPPSYEFLGLLMVVQLIVRSTVSFKNAQMRRQIEKSVKKTGKDAVATSSQNFKGKGIMKESDVMASDRPPTVDDTPIDEILFEPEDDSERLDDAHNSSSLQGVFVEGVESDPVSDESNARRCTLCLGPRIDQSSLECGHVFCWRCVVGWVREKAECPLCRQAVKITDLLPLYNF</sequence>
<dbReference type="PROSITE" id="PS50089">
    <property type="entry name" value="ZF_RING_2"/>
    <property type="match status" value="1"/>
</dbReference>
<evidence type="ECO:0000256" key="6">
    <source>
        <dbReference type="ARBA" id="ARBA00022448"/>
    </source>
</evidence>
<evidence type="ECO:0000256" key="3">
    <source>
        <dbReference type="ARBA" id="ARBA00004906"/>
    </source>
</evidence>
<dbReference type="Pfam" id="PF13639">
    <property type="entry name" value="zf-RING_2"/>
    <property type="match status" value="1"/>
</dbReference>
<dbReference type="InterPro" id="IPR001841">
    <property type="entry name" value="Znf_RING"/>
</dbReference>
<dbReference type="InterPro" id="IPR025654">
    <property type="entry name" value="PEX2/10"/>
</dbReference>
<keyword evidence="13" id="KW-0862">Zinc</keyword>
<evidence type="ECO:0000256" key="4">
    <source>
        <dbReference type="ARBA" id="ARBA00008704"/>
    </source>
</evidence>
<feature type="domain" description="RING-type" evidence="21">
    <location>
        <begin position="381"/>
        <end position="419"/>
    </location>
</feature>
<evidence type="ECO:0000259" key="21">
    <source>
        <dbReference type="PROSITE" id="PS50089"/>
    </source>
</evidence>
<dbReference type="GO" id="GO:0008270">
    <property type="term" value="F:zinc ion binding"/>
    <property type="evidence" value="ECO:0007669"/>
    <property type="project" value="UniProtKB-KW"/>
</dbReference>
<keyword evidence="23" id="KW-1185">Reference proteome</keyword>
<keyword evidence="10" id="KW-0479">Metal-binding</keyword>
<keyword evidence="16" id="KW-0472">Membrane</keyword>
<comment type="subcellular location">
    <subcellularLocation>
        <location evidence="2">Peroxisome membrane</location>
        <topology evidence="2">Multi-pass membrane protein</topology>
    </subcellularLocation>
</comment>
<gene>
    <name evidence="22" type="ORF">CROQUDRAFT_661254</name>
</gene>
<evidence type="ECO:0000256" key="20">
    <source>
        <dbReference type="SAM" id="MobiDB-lite"/>
    </source>
</evidence>
<dbReference type="Pfam" id="PF04757">
    <property type="entry name" value="Pex2_Pex12"/>
    <property type="match status" value="1"/>
</dbReference>
<keyword evidence="6" id="KW-0813">Transport</keyword>
<dbReference type="SUPFAM" id="SSF57850">
    <property type="entry name" value="RING/U-box"/>
    <property type="match status" value="1"/>
</dbReference>
<evidence type="ECO:0000256" key="13">
    <source>
        <dbReference type="ARBA" id="ARBA00022833"/>
    </source>
</evidence>
<keyword evidence="17" id="KW-0576">Peroxisome</keyword>
<evidence type="ECO:0000313" key="23">
    <source>
        <dbReference type="Proteomes" id="UP000886653"/>
    </source>
</evidence>
<evidence type="ECO:0000256" key="17">
    <source>
        <dbReference type="ARBA" id="ARBA00023140"/>
    </source>
</evidence>